<reference evidence="1 2" key="1">
    <citation type="submission" date="2018-10" db="EMBL/GenBank/DDBJ databases">
        <title>Butyricimonas faecalis sp. nov., isolated from human faeces and emended description of the genus Butyricimonas.</title>
        <authorList>
            <person name="Le Roy T."/>
            <person name="Van der Smissen P."/>
            <person name="Paquot A."/>
            <person name="Delzenne N."/>
            <person name="Muccioli G."/>
            <person name="Collet J.-F."/>
            <person name="Cani P.D."/>
        </authorList>
    </citation>
    <scope>NUCLEOTIDE SEQUENCE [LARGE SCALE GENOMIC DNA]</scope>
    <source>
        <strain evidence="1 2">H184</strain>
    </source>
</reference>
<dbReference type="KEGG" id="buy:D8S85_08580"/>
<protein>
    <submittedName>
        <fullName evidence="1">Aspartate kinase</fullName>
    </submittedName>
</protein>
<sequence>MISVAQAVEGIVKHKPYLSESLAAGIINISALARQIQGEVEKLLGKPVNAGAIVMALNRLAPYLQVREQVQLNKLLNNMGDIILRSNLCDYTFKNSNTLMDCHIRVLKSIARRDEVFYTVVQGVFETNLVVSEVMEGMVDEHFKEEQCIFKKNGLSSVTLKLPKGNILQPGFYYCIMKELSWEGINLTEVISSTNEFTVVVDNSLIDKTFVVLKNISRK</sequence>
<accession>A0A3Q9IMY6</accession>
<evidence type="ECO:0000313" key="2">
    <source>
        <dbReference type="Proteomes" id="UP000270673"/>
    </source>
</evidence>
<proteinExistence type="predicted"/>
<dbReference type="Proteomes" id="UP000270673">
    <property type="component" value="Chromosome"/>
</dbReference>
<keyword evidence="1" id="KW-0418">Kinase</keyword>
<keyword evidence="1" id="KW-0808">Transferase</keyword>
<evidence type="ECO:0000313" key="1">
    <source>
        <dbReference type="EMBL" id="AZS29598.1"/>
    </source>
</evidence>
<dbReference type="GO" id="GO:0016301">
    <property type="term" value="F:kinase activity"/>
    <property type="evidence" value="ECO:0007669"/>
    <property type="project" value="UniProtKB-KW"/>
</dbReference>
<name>A0A3Q9IMY6_9BACT</name>
<keyword evidence="2" id="KW-1185">Reference proteome</keyword>
<gene>
    <name evidence="1" type="ORF">D8S85_08580</name>
</gene>
<organism evidence="1 2">
    <name type="scientific">Butyricimonas faecalis</name>
    <dbReference type="NCBI Taxonomy" id="2093856"/>
    <lineage>
        <taxon>Bacteria</taxon>
        <taxon>Pseudomonadati</taxon>
        <taxon>Bacteroidota</taxon>
        <taxon>Bacteroidia</taxon>
        <taxon>Bacteroidales</taxon>
        <taxon>Odoribacteraceae</taxon>
        <taxon>Butyricimonas</taxon>
    </lineage>
</organism>
<dbReference type="RefSeq" id="WP_106480326.1">
    <property type="nucleotide sequence ID" value="NZ_CP032819.1"/>
</dbReference>
<dbReference type="OrthoDB" id="368469at2"/>
<dbReference type="AlphaFoldDB" id="A0A3Q9IMY6"/>
<dbReference type="EMBL" id="CP032819">
    <property type="protein sequence ID" value="AZS29598.1"/>
    <property type="molecule type" value="Genomic_DNA"/>
</dbReference>